<evidence type="ECO:0000313" key="4">
    <source>
        <dbReference type="Proteomes" id="UP000549394"/>
    </source>
</evidence>
<dbReference type="InterPro" id="IPR001478">
    <property type="entry name" value="PDZ"/>
</dbReference>
<dbReference type="InterPro" id="IPR036034">
    <property type="entry name" value="PDZ_sf"/>
</dbReference>
<evidence type="ECO:0000313" key="3">
    <source>
        <dbReference type="EMBL" id="CAD5117837.1"/>
    </source>
</evidence>
<feature type="domain" description="PDZ" evidence="2">
    <location>
        <begin position="207"/>
        <end position="274"/>
    </location>
</feature>
<feature type="domain" description="PDZ" evidence="2">
    <location>
        <begin position="481"/>
        <end position="563"/>
    </location>
</feature>
<dbReference type="GO" id="GO:0007165">
    <property type="term" value="P:signal transduction"/>
    <property type="evidence" value="ECO:0007669"/>
    <property type="project" value="TreeGrafter"/>
</dbReference>
<dbReference type="GO" id="GO:0005737">
    <property type="term" value="C:cytoplasm"/>
    <property type="evidence" value="ECO:0007669"/>
    <property type="project" value="TreeGrafter"/>
</dbReference>
<evidence type="ECO:0000256" key="1">
    <source>
        <dbReference type="SAM" id="MobiDB-lite"/>
    </source>
</evidence>
<dbReference type="SMART" id="SM00228">
    <property type="entry name" value="PDZ"/>
    <property type="match status" value="4"/>
</dbReference>
<reference evidence="3 4" key="1">
    <citation type="submission" date="2020-08" db="EMBL/GenBank/DDBJ databases">
        <authorList>
            <person name="Hejnol A."/>
        </authorList>
    </citation>
    <scope>NUCLEOTIDE SEQUENCE [LARGE SCALE GENOMIC DNA]</scope>
</reference>
<dbReference type="EMBL" id="CAJFCJ010000007">
    <property type="protein sequence ID" value="CAD5117837.1"/>
    <property type="molecule type" value="Genomic_DNA"/>
</dbReference>
<dbReference type="Proteomes" id="UP000549394">
    <property type="component" value="Unassembled WGS sequence"/>
</dbReference>
<dbReference type="Pfam" id="PF00595">
    <property type="entry name" value="PDZ"/>
    <property type="match status" value="3"/>
</dbReference>
<feature type="region of interest" description="Disordered" evidence="1">
    <location>
        <begin position="22"/>
        <end position="45"/>
    </location>
</feature>
<dbReference type="AlphaFoldDB" id="A0A7I8VP48"/>
<evidence type="ECO:0000259" key="2">
    <source>
        <dbReference type="PROSITE" id="PS50106"/>
    </source>
</evidence>
<sequence>MPYEERSGKILEEPINLRANSSKYINKKERENIKDDDRKDEKREKYEEEKKLKSLHKNYHQKEYSYHETHNENHVDPKLSLVHRNRLGNEALFKGSNEEFGFTIIGGDDDNTQDFLQVKYIVPDGIADRQGDLRQGDVIFKVNDVYVLGRTYQQNIEMIKNLEGKVIFDIYRGCPLICSDSHQLDESFDVFQPETNHFQDVEKNLFIVEILKGPVGFGFTVGNSPAGQIIKQIFDNDRCKDLSEGDILIAVGEINVKALPHSEVVTILKQQPKENFTTFVIERPMTYENANNNSIPYEDAAPDFNRNRDNSEETKSKTFNPSIIPSPTRSDSEMPFTESDANRIFSKNDTEECKKGEGPDMEEEETILQLSREQTYGRKRCAEITAFLKRTENGFGFRISGGSEEGSQVSIGQIVPNGAADLDQKLQRGDLIVSVDGINVINASHRRVVELMTIASKAGRVALGVRRQLLQLPNNNYHPYDVTLIKGNNEKNFGFIISSMEGPEPTIGYIMKGSAADKVKDLQVNDRILAINGTRISSMSHDQTIQLIRESGQIVTLTILKPFGKLPPAI</sequence>
<protein>
    <submittedName>
        <fullName evidence="3">DgyrCDS6582</fullName>
    </submittedName>
</protein>
<dbReference type="PANTHER" id="PTHR10316:SF40">
    <property type="entry name" value="LD27118P"/>
    <property type="match status" value="1"/>
</dbReference>
<dbReference type="Gene3D" id="2.30.42.10">
    <property type="match status" value="4"/>
</dbReference>
<dbReference type="CDD" id="cd06733">
    <property type="entry name" value="PDZ3_MAGI-1_3-like"/>
    <property type="match status" value="1"/>
</dbReference>
<feature type="region of interest" description="Disordered" evidence="1">
    <location>
        <begin position="291"/>
        <end position="335"/>
    </location>
</feature>
<proteinExistence type="predicted"/>
<feature type="domain" description="PDZ" evidence="2">
    <location>
        <begin position="89"/>
        <end position="174"/>
    </location>
</feature>
<keyword evidence="4" id="KW-1185">Reference proteome</keyword>
<name>A0A7I8VP48_9ANNE</name>
<dbReference type="PROSITE" id="PS50106">
    <property type="entry name" value="PDZ"/>
    <property type="match status" value="4"/>
</dbReference>
<dbReference type="OrthoDB" id="6284846at2759"/>
<feature type="compositionally biased region" description="Basic and acidic residues" evidence="1">
    <location>
        <begin position="305"/>
        <end position="316"/>
    </location>
</feature>
<feature type="compositionally biased region" description="Polar residues" evidence="1">
    <location>
        <begin position="317"/>
        <end position="329"/>
    </location>
</feature>
<feature type="compositionally biased region" description="Basic and acidic residues" evidence="1">
    <location>
        <begin position="26"/>
        <end position="45"/>
    </location>
</feature>
<organism evidence="3 4">
    <name type="scientific">Dimorphilus gyrociliatus</name>
    <dbReference type="NCBI Taxonomy" id="2664684"/>
    <lineage>
        <taxon>Eukaryota</taxon>
        <taxon>Metazoa</taxon>
        <taxon>Spiralia</taxon>
        <taxon>Lophotrochozoa</taxon>
        <taxon>Annelida</taxon>
        <taxon>Polychaeta</taxon>
        <taxon>Polychaeta incertae sedis</taxon>
        <taxon>Dinophilidae</taxon>
        <taxon>Dimorphilus</taxon>
    </lineage>
</organism>
<dbReference type="PANTHER" id="PTHR10316">
    <property type="entry name" value="MEMBRANE ASSOCIATED GUANYLATE KINASE-RELATED"/>
    <property type="match status" value="1"/>
</dbReference>
<dbReference type="SUPFAM" id="SSF50156">
    <property type="entry name" value="PDZ domain-like"/>
    <property type="match status" value="4"/>
</dbReference>
<gene>
    <name evidence="3" type="ORF">DGYR_LOCUS6321</name>
</gene>
<comment type="caution">
    <text evidence="3">The sequence shown here is derived from an EMBL/GenBank/DDBJ whole genome shotgun (WGS) entry which is preliminary data.</text>
</comment>
<accession>A0A7I8VP48</accession>
<feature type="domain" description="PDZ" evidence="2">
    <location>
        <begin position="385"/>
        <end position="452"/>
    </location>
</feature>